<dbReference type="FunCoup" id="G0VD86">
    <property type="interactions" value="501"/>
</dbReference>
<evidence type="ECO:0000256" key="11">
    <source>
        <dbReference type="ARBA" id="ARBA00022833"/>
    </source>
</evidence>
<dbReference type="GO" id="GO:0008270">
    <property type="term" value="F:zinc ion binding"/>
    <property type="evidence" value="ECO:0007669"/>
    <property type="project" value="UniProtKB-KW"/>
</dbReference>
<keyword evidence="7 15" id="KW-0949">S-adenosyl-L-methionine</keyword>
<keyword evidence="18" id="KW-1185">Reference proteome</keyword>
<dbReference type="Pfam" id="PF05253">
    <property type="entry name" value="zf-U11-48K"/>
    <property type="match status" value="1"/>
</dbReference>
<comment type="catalytic activity">
    <reaction evidence="12 15">
        <text>cytidine(4) in tRNA(Pro) + S-adenosyl-L-methionine = 2'-O-methylcytidine(4) in tRNA(Pro) + S-adenosyl-L-homocysteine + H(+)</text>
        <dbReference type="Rhea" id="RHEA:32767"/>
        <dbReference type="Rhea" id="RHEA-COMP:10397"/>
        <dbReference type="Rhea" id="RHEA-COMP:10398"/>
        <dbReference type="ChEBI" id="CHEBI:15378"/>
        <dbReference type="ChEBI" id="CHEBI:57856"/>
        <dbReference type="ChEBI" id="CHEBI:59789"/>
        <dbReference type="ChEBI" id="CHEBI:74495"/>
        <dbReference type="ChEBI" id="CHEBI:82748"/>
        <dbReference type="EC" id="2.1.1.225"/>
    </reaction>
</comment>
<evidence type="ECO:0000256" key="12">
    <source>
        <dbReference type="ARBA" id="ARBA00048165"/>
    </source>
</evidence>
<gene>
    <name evidence="17" type="primary">NCAS0C04580</name>
    <name evidence="17" type="ordered locus">NCAS_0C04580</name>
</gene>
<keyword evidence="6 15" id="KW-0808">Transferase</keyword>
<reference key="2">
    <citation type="submission" date="2011-08" db="EMBL/GenBank/DDBJ databases">
        <title>Genome sequence of Naumovozyma castellii.</title>
        <authorList>
            <person name="Gordon J.L."/>
            <person name="Armisen D."/>
            <person name="Proux-Wera E."/>
            <person name="OhEigeartaigh S.S."/>
            <person name="Byrne K.P."/>
            <person name="Wolfe K.H."/>
        </authorList>
    </citation>
    <scope>NUCLEOTIDE SEQUENCE</scope>
    <source>
        <strain>Type strain:CBS 4309</strain>
    </source>
</reference>
<reference evidence="17 18" key="1">
    <citation type="journal article" date="2011" name="Proc. Natl. Acad. Sci. U.S.A.">
        <title>Evolutionary erosion of yeast sex chromosomes by mating-type switching accidents.</title>
        <authorList>
            <person name="Gordon J.L."/>
            <person name="Armisen D."/>
            <person name="Proux-Wera E."/>
            <person name="Oheigeartaigh S.S."/>
            <person name="Byrne K.P."/>
            <person name="Wolfe K.H."/>
        </authorList>
    </citation>
    <scope>NUCLEOTIDE SEQUENCE [LARGE SCALE GENOMIC DNA]</scope>
    <source>
        <strain evidence="18">ATCC 76901 / BCRC 22586 / CBS 4309 / NBRC 1992 / NRRL Y-12630</strain>
    </source>
</reference>
<name>G0VD86_NAUCA</name>
<dbReference type="RefSeq" id="XP_003675812.1">
    <property type="nucleotide sequence ID" value="XM_003675764.1"/>
</dbReference>
<dbReference type="EMBL" id="HE576754">
    <property type="protein sequence ID" value="CCC69448.1"/>
    <property type="molecule type" value="Genomic_DNA"/>
</dbReference>
<keyword evidence="9 15" id="KW-0479">Metal-binding</keyword>
<keyword evidence="10 15" id="KW-0863">Zinc-finger</keyword>
<sequence length="460" mass="53523">MSIQLSEPPAKKLKNEQRLQCEYFIEKKQRRCGMTRKNDVQYCTEHLNLLKKKLGNEKHNGKEGNRVPCPLDPKHTVWESQLQKHLKKCNKTKQIHSNDGLPYFMPNLNSESKTTIEESNGQDTILKTIETLRKIFDKEEGLEELPLVVKSNKFMEDNRFKLLSNKKHAIQQSSLIQHMIDSNMLHNNPNFIEFGCGRAEFTRYVNQVLLQDHGNSKQNLILIDRSSNRMKFDKKIIDDVKESEAYRTNKDILPEIKRVKIDIRDLKIDPLLTFPDNNHYVAISKHLCGVATDLTLRCINNSKLLNNHQGNLDGICIAMCCRHVCQADDYINHAYIENLLKADYLNNCKLDYYEFFNSLKKMCSWATCGRREGMKDDDLVNITDDVTMTLKQREELGLMARRIIDEGRKEWVLQELNDKEDSKFTVALIRYVPQDVSLENVALIVSKADRYLVDGTHFIE</sequence>
<comment type="function">
    <text evidence="1 15">tRNA methylase which 2'-O-methylates cytidine(4) in tRNA(Pro) and tRNA(Gly)(GCC), and adenosine(4) in tRNA(His).</text>
</comment>
<evidence type="ECO:0000256" key="7">
    <source>
        <dbReference type="ARBA" id="ARBA00022691"/>
    </source>
</evidence>
<dbReference type="InterPro" id="IPR007871">
    <property type="entry name" value="Methyltransferase_TRM13"/>
</dbReference>
<dbReference type="STRING" id="1064592.G0VD86"/>
<dbReference type="InterPro" id="IPR039044">
    <property type="entry name" value="Trm13"/>
</dbReference>
<evidence type="ECO:0000256" key="9">
    <source>
        <dbReference type="ARBA" id="ARBA00022723"/>
    </source>
</evidence>
<accession>G0VD86</accession>
<evidence type="ECO:0000256" key="2">
    <source>
        <dbReference type="ARBA" id="ARBA00005265"/>
    </source>
</evidence>
<dbReference type="Pfam" id="PF05206">
    <property type="entry name" value="TRM13"/>
    <property type="match status" value="1"/>
</dbReference>
<evidence type="ECO:0000256" key="8">
    <source>
        <dbReference type="ARBA" id="ARBA00022694"/>
    </source>
</evidence>
<evidence type="ECO:0000256" key="10">
    <source>
        <dbReference type="ARBA" id="ARBA00022771"/>
    </source>
</evidence>
<evidence type="ECO:0000256" key="13">
    <source>
        <dbReference type="ARBA" id="ARBA00048635"/>
    </source>
</evidence>
<dbReference type="PANTHER" id="PTHR12998">
    <property type="entry name" value="TRNA:M(4)X MODIFICATION ENZYME TRM13 HOMOLOG"/>
    <property type="match status" value="1"/>
</dbReference>
<comment type="catalytic activity">
    <reaction evidence="13 15">
        <text>cytidine(4) in tRNA(Gly)(GCC) + S-adenosyl-L-methionine = 2'-O-methylcytidine(4) in tRNA(Gly)(GCC) + S-adenosyl-L-homocysteine + H(+)</text>
        <dbReference type="Rhea" id="RHEA:43192"/>
        <dbReference type="Rhea" id="RHEA-COMP:10399"/>
        <dbReference type="Rhea" id="RHEA-COMP:10400"/>
        <dbReference type="ChEBI" id="CHEBI:15378"/>
        <dbReference type="ChEBI" id="CHEBI:57856"/>
        <dbReference type="ChEBI" id="CHEBI:59789"/>
        <dbReference type="ChEBI" id="CHEBI:74495"/>
        <dbReference type="ChEBI" id="CHEBI:82748"/>
        <dbReference type="EC" id="2.1.1.225"/>
    </reaction>
</comment>
<evidence type="ECO:0000313" key="18">
    <source>
        <dbReference type="Proteomes" id="UP000001640"/>
    </source>
</evidence>
<dbReference type="eggNOG" id="KOG2811">
    <property type="taxonomic scope" value="Eukaryota"/>
</dbReference>
<dbReference type="OrthoDB" id="258806at2759"/>
<keyword evidence="8 15" id="KW-0819">tRNA processing</keyword>
<dbReference type="GO" id="GO:0106050">
    <property type="term" value="F:tRNA 2'-O-methyltransferase activity"/>
    <property type="evidence" value="ECO:0007669"/>
    <property type="project" value="UniProtKB-UniRule"/>
</dbReference>
<evidence type="ECO:0000256" key="3">
    <source>
        <dbReference type="ARBA" id="ARBA00012810"/>
    </source>
</evidence>
<dbReference type="InterPro" id="IPR021721">
    <property type="entry name" value="Znf_CCCH-type_TRM13"/>
</dbReference>
<dbReference type="HOGENOM" id="CLU_027610_1_0_1"/>
<comment type="catalytic activity">
    <reaction evidence="14 15">
        <text>adenosine(4) in tRNA(His) + S-adenosyl-L-methionine = 2'-O-methyladenosine(4) in tRNA(His) + S-adenosyl-L-homocysteine + H(+)</text>
        <dbReference type="Rhea" id="RHEA:43196"/>
        <dbReference type="Rhea" id="RHEA-COMP:10401"/>
        <dbReference type="Rhea" id="RHEA-COMP:10402"/>
        <dbReference type="ChEBI" id="CHEBI:15378"/>
        <dbReference type="ChEBI" id="CHEBI:57856"/>
        <dbReference type="ChEBI" id="CHEBI:59789"/>
        <dbReference type="ChEBI" id="CHEBI:74411"/>
        <dbReference type="ChEBI" id="CHEBI:74477"/>
        <dbReference type="EC" id="2.1.1.225"/>
    </reaction>
</comment>
<evidence type="ECO:0000256" key="1">
    <source>
        <dbReference type="ARBA" id="ARBA00002267"/>
    </source>
</evidence>
<evidence type="ECO:0000259" key="16">
    <source>
        <dbReference type="PROSITE" id="PS51800"/>
    </source>
</evidence>
<dbReference type="GO" id="GO:0002128">
    <property type="term" value="P:tRNA nucleoside ribose methylation"/>
    <property type="evidence" value="ECO:0007669"/>
    <property type="project" value="EnsemblFungi"/>
</dbReference>
<keyword evidence="5 15" id="KW-0489">Methyltransferase</keyword>
<dbReference type="KEGG" id="ncs:NCAS_0C04580"/>
<evidence type="ECO:0000313" key="17">
    <source>
        <dbReference type="EMBL" id="CCC69448.1"/>
    </source>
</evidence>
<dbReference type="AlphaFoldDB" id="G0VD86"/>
<proteinExistence type="inferred from homology"/>
<evidence type="ECO:0000256" key="6">
    <source>
        <dbReference type="ARBA" id="ARBA00022679"/>
    </source>
</evidence>
<dbReference type="InterPro" id="IPR022776">
    <property type="entry name" value="TRM13/UPF0224_CHHC_Znf_dom"/>
</dbReference>
<evidence type="ECO:0000256" key="14">
    <source>
        <dbReference type="ARBA" id="ARBA00049393"/>
    </source>
</evidence>
<keyword evidence="11 15" id="KW-0862">Zinc</keyword>
<organism evidence="17 18">
    <name type="scientific">Naumovozyma castellii</name>
    <name type="common">Yeast</name>
    <name type="synonym">Saccharomyces castellii</name>
    <dbReference type="NCBI Taxonomy" id="27288"/>
    <lineage>
        <taxon>Eukaryota</taxon>
        <taxon>Fungi</taxon>
        <taxon>Dikarya</taxon>
        <taxon>Ascomycota</taxon>
        <taxon>Saccharomycotina</taxon>
        <taxon>Saccharomycetes</taxon>
        <taxon>Saccharomycetales</taxon>
        <taxon>Saccharomycetaceae</taxon>
        <taxon>Naumovozyma</taxon>
    </lineage>
</organism>
<dbReference type="GeneID" id="96903029"/>
<protein>
    <recommendedName>
        <fullName evidence="4 15">tRNA:m(4)X modification enzyme TRM13</fullName>
        <ecNumber evidence="3 15">2.1.1.225</ecNumber>
    </recommendedName>
</protein>
<feature type="domain" description="CHHC U11-48K-type" evidence="16">
    <location>
        <begin position="66"/>
        <end position="93"/>
    </location>
</feature>
<evidence type="ECO:0000256" key="4">
    <source>
        <dbReference type="ARBA" id="ARBA00015883"/>
    </source>
</evidence>
<dbReference type="Proteomes" id="UP000001640">
    <property type="component" value="Chromosome 3"/>
</dbReference>
<dbReference type="PANTHER" id="PTHR12998:SF0">
    <property type="entry name" value="TRNA:M(4)X MODIFICATION ENZYME TRM13 HOMOLOG"/>
    <property type="match status" value="1"/>
</dbReference>
<comment type="similarity">
    <text evidence="2 15">Belongs to the methyltransferase TRM13 family.</text>
</comment>
<dbReference type="EC" id="2.1.1.225" evidence="3 15"/>
<dbReference type="PROSITE" id="PS51800">
    <property type="entry name" value="ZF_CHHC_U11_48K"/>
    <property type="match status" value="1"/>
</dbReference>
<dbReference type="Pfam" id="PF11722">
    <property type="entry name" value="zf-TRM13_CCCH"/>
    <property type="match status" value="1"/>
</dbReference>
<dbReference type="OMA" id="HRCSWRS"/>
<evidence type="ECO:0000256" key="5">
    <source>
        <dbReference type="ARBA" id="ARBA00022603"/>
    </source>
</evidence>
<evidence type="ECO:0000256" key="15">
    <source>
        <dbReference type="RuleBase" id="RU367103"/>
    </source>
</evidence>
<dbReference type="InParanoid" id="G0VD86"/>